<dbReference type="STRING" id="745531.A0A0C3S095"/>
<proteinExistence type="predicted"/>
<evidence type="ECO:0000313" key="2">
    <source>
        <dbReference type="Proteomes" id="UP000053257"/>
    </source>
</evidence>
<organism evidence="1 2">
    <name type="scientific">Phlebiopsis gigantea (strain 11061_1 CR5-6)</name>
    <name type="common">White-rot fungus</name>
    <name type="synonym">Peniophora gigantea</name>
    <dbReference type="NCBI Taxonomy" id="745531"/>
    <lineage>
        <taxon>Eukaryota</taxon>
        <taxon>Fungi</taxon>
        <taxon>Dikarya</taxon>
        <taxon>Basidiomycota</taxon>
        <taxon>Agaricomycotina</taxon>
        <taxon>Agaricomycetes</taxon>
        <taxon>Polyporales</taxon>
        <taxon>Phanerochaetaceae</taxon>
        <taxon>Phlebiopsis</taxon>
    </lineage>
</organism>
<sequence length="452" mass="51259">MKGSAEGSILFNELVDIVLDHLHDDRRSLKACSLVSQTFRNSSQYHLLENVALTGVKSSRGLEAFMTFVERSPRFGHYVRTLRIFGEGSWFGKYDTAETRSLSLGPTHLRFLSQLPALRRLFLFELLWDSHRDSPAGQPLLGQEQPSGTLEKLVLHHVTSSRFQQPGEIHHGVYAQDVLDLLSFFSQIKTLNFSTPRFEVDPTPEDPSLRLEDRFLQLRFPPRLRVQKLVADPDALDSVRSAMAYTLLDRACGVKSLHSFRAKVKPGDLDAVSHFVGLRGPSILTYHLDMSAYFTLSRQGANETFSLLGLASCTNLETFELRTPCYPPERLWYYILTALSKLPTTVRRIKVCAYLTSTLPSSLEEACQGAISTSLDYMEHFPQLESLEFLLRHPYGSDAVYPYRYQKCKTMLRQMVPEALREKVLRVSPCECFVDPTPEPLCMSILTQSPAL</sequence>
<dbReference type="AlphaFoldDB" id="A0A0C3S095"/>
<keyword evidence="2" id="KW-1185">Reference proteome</keyword>
<accession>A0A0C3S095</accession>
<gene>
    <name evidence="1" type="ORF">PHLGIDRAFT_127102</name>
</gene>
<dbReference type="OrthoDB" id="2921803at2759"/>
<evidence type="ECO:0008006" key="3">
    <source>
        <dbReference type="Google" id="ProtNLM"/>
    </source>
</evidence>
<dbReference type="Proteomes" id="UP000053257">
    <property type="component" value="Unassembled WGS sequence"/>
</dbReference>
<reference evidence="1 2" key="1">
    <citation type="journal article" date="2014" name="PLoS Genet.">
        <title>Analysis of the Phlebiopsis gigantea genome, transcriptome and secretome provides insight into its pioneer colonization strategies of wood.</title>
        <authorList>
            <person name="Hori C."/>
            <person name="Ishida T."/>
            <person name="Igarashi K."/>
            <person name="Samejima M."/>
            <person name="Suzuki H."/>
            <person name="Master E."/>
            <person name="Ferreira P."/>
            <person name="Ruiz-Duenas F.J."/>
            <person name="Held B."/>
            <person name="Canessa P."/>
            <person name="Larrondo L.F."/>
            <person name="Schmoll M."/>
            <person name="Druzhinina I.S."/>
            <person name="Kubicek C.P."/>
            <person name="Gaskell J.A."/>
            <person name="Kersten P."/>
            <person name="St John F."/>
            <person name="Glasner J."/>
            <person name="Sabat G."/>
            <person name="Splinter BonDurant S."/>
            <person name="Syed K."/>
            <person name="Yadav J."/>
            <person name="Mgbeahuruike A.C."/>
            <person name="Kovalchuk A."/>
            <person name="Asiegbu F.O."/>
            <person name="Lackner G."/>
            <person name="Hoffmeister D."/>
            <person name="Rencoret J."/>
            <person name="Gutierrez A."/>
            <person name="Sun H."/>
            <person name="Lindquist E."/>
            <person name="Barry K."/>
            <person name="Riley R."/>
            <person name="Grigoriev I.V."/>
            <person name="Henrissat B."/>
            <person name="Kues U."/>
            <person name="Berka R.M."/>
            <person name="Martinez A.T."/>
            <person name="Covert S.F."/>
            <person name="Blanchette R.A."/>
            <person name="Cullen D."/>
        </authorList>
    </citation>
    <scope>NUCLEOTIDE SEQUENCE [LARGE SCALE GENOMIC DNA]</scope>
    <source>
        <strain evidence="1 2">11061_1 CR5-6</strain>
    </source>
</reference>
<evidence type="ECO:0000313" key="1">
    <source>
        <dbReference type="EMBL" id="KIP08266.1"/>
    </source>
</evidence>
<protein>
    <recommendedName>
        <fullName evidence="3">F-box domain-containing protein</fullName>
    </recommendedName>
</protein>
<dbReference type="EMBL" id="KN840482">
    <property type="protein sequence ID" value="KIP08266.1"/>
    <property type="molecule type" value="Genomic_DNA"/>
</dbReference>
<name>A0A0C3S095_PHLG1</name>
<dbReference type="HOGENOM" id="CLU_036316_4_1_1"/>